<comment type="caution">
    <text evidence="3">The sequence shown here is derived from an EMBL/GenBank/DDBJ whole genome shotgun (WGS) entry which is preliminary data.</text>
</comment>
<dbReference type="InterPro" id="IPR035965">
    <property type="entry name" value="PAS-like_dom_sf"/>
</dbReference>
<dbReference type="Pfam" id="PF13185">
    <property type="entry name" value="GAF_2"/>
    <property type="match status" value="1"/>
</dbReference>
<organism evidence="3 4">
    <name type="scientific">Azospirillum argentinense</name>
    <dbReference type="NCBI Taxonomy" id="2970906"/>
    <lineage>
        <taxon>Bacteria</taxon>
        <taxon>Pseudomonadati</taxon>
        <taxon>Pseudomonadota</taxon>
        <taxon>Alphaproteobacteria</taxon>
        <taxon>Rhodospirillales</taxon>
        <taxon>Azospirillaceae</taxon>
        <taxon>Azospirillum</taxon>
    </lineage>
</organism>
<dbReference type="SUPFAM" id="SSF55785">
    <property type="entry name" value="PYP-like sensor domain (PAS domain)"/>
    <property type="match status" value="1"/>
</dbReference>
<evidence type="ECO:0000256" key="1">
    <source>
        <dbReference type="SAM" id="MobiDB-lite"/>
    </source>
</evidence>
<dbReference type="Gene3D" id="3.30.450.40">
    <property type="match status" value="1"/>
</dbReference>
<proteinExistence type="predicted"/>
<feature type="domain" description="GAF" evidence="2">
    <location>
        <begin position="18"/>
        <end position="186"/>
    </location>
</feature>
<dbReference type="SUPFAM" id="SSF55781">
    <property type="entry name" value="GAF domain-like"/>
    <property type="match status" value="1"/>
</dbReference>
<dbReference type="InterPro" id="IPR029016">
    <property type="entry name" value="GAF-like_dom_sf"/>
</dbReference>
<evidence type="ECO:0000259" key="2">
    <source>
        <dbReference type="SMART" id="SM00065"/>
    </source>
</evidence>
<dbReference type="Proteomes" id="UP000325333">
    <property type="component" value="Unassembled WGS sequence"/>
</dbReference>
<reference evidence="3 4" key="1">
    <citation type="submission" date="2019-07" db="EMBL/GenBank/DDBJ databases">
        <title>Genome sequencing of the stress-tolerant strain Azospirillum brasilense Az19.</title>
        <authorList>
            <person name="Maroniche G.A."/>
            <person name="Garcia J.E."/>
            <person name="Pagnussat L."/>
            <person name="Amenta M."/>
            <person name="Creus C.M."/>
        </authorList>
    </citation>
    <scope>NUCLEOTIDE SEQUENCE [LARGE SCALE GENOMIC DNA]</scope>
    <source>
        <strain evidence="3 4">Az19</strain>
    </source>
</reference>
<evidence type="ECO:0000313" key="3">
    <source>
        <dbReference type="EMBL" id="KAA1056744.1"/>
    </source>
</evidence>
<feature type="region of interest" description="Disordered" evidence="1">
    <location>
        <begin position="215"/>
        <end position="237"/>
    </location>
</feature>
<dbReference type="InterPro" id="IPR003018">
    <property type="entry name" value="GAF"/>
</dbReference>
<evidence type="ECO:0000313" key="4">
    <source>
        <dbReference type="Proteomes" id="UP000325333"/>
    </source>
</evidence>
<dbReference type="RefSeq" id="WP_176025258.1">
    <property type="nucleotide sequence ID" value="NZ_VEWN01000003.1"/>
</dbReference>
<dbReference type="AlphaFoldDB" id="A0A5B0L0I4"/>
<protein>
    <recommendedName>
        <fullName evidence="2">GAF domain-containing protein</fullName>
    </recommendedName>
</protein>
<accession>A0A5B0L0I4</accession>
<dbReference type="SMART" id="SM00065">
    <property type="entry name" value="GAF"/>
    <property type="match status" value="1"/>
</dbReference>
<dbReference type="EMBL" id="VEWN01000003">
    <property type="protein sequence ID" value="KAA1056744.1"/>
    <property type="molecule type" value="Genomic_DNA"/>
</dbReference>
<name>A0A5B0L0I4_9PROT</name>
<gene>
    <name evidence="3" type="ORF">FH063_003617</name>
</gene>
<sequence>MDDHGAERDSGGVRRSERLLLAQKTALERAIGGAGLDEVLSLLVRAGAEQLSARAAIFLVNEDGLTLRFGVAAGLSDSCARAMDGSAIGPQAPSCGQAAHSGKRVVVENVALDPHWAPHQALAREHGIAACWSTPIRAVGGATLGTFTIFHAVPCVPAPPDLETVDLLTHTAALLIERDRTERERQSSEALLSSVLEHLPVGVAVYDTQGRTTRNNRLMRDYTNGSLPSADDREASR</sequence>